<keyword evidence="6 8" id="KW-0472">Membrane</keyword>
<evidence type="ECO:0000256" key="7">
    <source>
        <dbReference type="ARBA" id="ARBA00023177"/>
    </source>
</evidence>
<comment type="subcellular location">
    <subcellularLocation>
        <location evidence="8">Cell membrane</location>
        <topology evidence="8">Multi-pass membrane protein</topology>
    </subcellularLocation>
    <subcellularLocation>
        <location evidence="1">Membrane</location>
        <topology evidence="1">Multi-pass membrane protein</topology>
    </subcellularLocation>
</comment>
<evidence type="ECO:0000256" key="8">
    <source>
        <dbReference type="RuleBase" id="RU362002"/>
    </source>
</evidence>
<dbReference type="Gene3D" id="1.10.3430.10">
    <property type="entry name" value="Ammonium transporter AmtB like domains"/>
    <property type="match status" value="1"/>
</dbReference>
<dbReference type="InterPro" id="IPR024041">
    <property type="entry name" value="NH4_transpt_AmtB-like_dom"/>
</dbReference>
<feature type="signal peptide" evidence="9">
    <location>
        <begin position="1"/>
        <end position="28"/>
    </location>
</feature>
<dbReference type="InterPro" id="IPR001905">
    <property type="entry name" value="Ammonium_transpt"/>
</dbReference>
<evidence type="ECO:0000256" key="1">
    <source>
        <dbReference type="ARBA" id="ARBA00004141"/>
    </source>
</evidence>
<accession>A0A501XML7</accession>
<feature type="domain" description="Ammonium transporter AmtB-like" evidence="10">
    <location>
        <begin position="69"/>
        <end position="474"/>
    </location>
</feature>
<feature type="transmembrane region" description="Helical" evidence="8">
    <location>
        <begin position="385"/>
        <end position="408"/>
    </location>
</feature>
<feature type="transmembrane region" description="Helical" evidence="8">
    <location>
        <begin position="265"/>
        <end position="286"/>
    </location>
</feature>
<dbReference type="InterPro" id="IPR029020">
    <property type="entry name" value="Ammonium/urea_transptr"/>
</dbReference>
<evidence type="ECO:0000259" key="10">
    <source>
        <dbReference type="Pfam" id="PF00909"/>
    </source>
</evidence>
<comment type="similarity">
    <text evidence="2 8">Belongs to the ammonia transporter channel (TC 1.A.11.2) family.</text>
</comment>
<sequence length="476" mass="49061">MELRHLPWGKIALGLGIAGIATAHPAFAQEAAAVATEAATVAAEVAAPVAAAVAETAAADPVPNKGDTAWMMVATVLVMMMIVPGLALFYGGLVRTKNMASVLTQIIGVASLAMIMWVIYGYGLAFGGDANQFISSGKFFLSGLTADSNVATFTDGVVIPEFVFIAFQMTFSAITVALVVGGLVERMKFSALMVFALVWLTIVYYPIAHMVWYAGGDDASTGLIFGWGALDFAGGTVVHINAGVSALVGAIILGKRIGYQKELIAPHSLTMTLIGTGLLWVGWFGFNAGSALEANGSAGLALINTFTATAAGVLFWMLTEKLLGHSGSLLGACSGAIAGLVAVTPAAGNSGPFGAILLGAIAAIACCIFVMKVKLKLGLDDSLDVFGIHGIGGIIGSIGTAFTMLTVLGGPAGDDYTLWPQVWIQLKSVAVAIVWSAVGAAIAFYIAKALTGLRVSEEVEREGLDLGEHGERAYNY</sequence>
<dbReference type="RefSeq" id="WP_140927865.1">
    <property type="nucleotide sequence ID" value="NZ_VFSU01000021.1"/>
</dbReference>
<feature type="transmembrane region" description="Helical" evidence="8">
    <location>
        <begin position="191"/>
        <end position="212"/>
    </location>
</feature>
<dbReference type="PRINTS" id="PR00342">
    <property type="entry name" value="RHESUSRHD"/>
</dbReference>
<evidence type="ECO:0000256" key="3">
    <source>
        <dbReference type="ARBA" id="ARBA00022448"/>
    </source>
</evidence>
<reference evidence="11 12" key="1">
    <citation type="submission" date="2019-06" db="EMBL/GenBank/DDBJ databases">
        <authorList>
            <person name="Lee I."/>
            <person name="Jang G.I."/>
            <person name="Hwang C.Y."/>
        </authorList>
    </citation>
    <scope>NUCLEOTIDE SEQUENCE [LARGE SCALE GENOMIC DNA]</scope>
    <source>
        <strain evidence="11 12">PAMC 28131</strain>
    </source>
</reference>
<dbReference type="PROSITE" id="PS01219">
    <property type="entry name" value="AMMONIUM_TRANSP"/>
    <property type="match status" value="1"/>
</dbReference>
<feature type="transmembrane region" description="Helical" evidence="8">
    <location>
        <begin position="69"/>
        <end position="90"/>
    </location>
</feature>
<proteinExistence type="inferred from homology"/>
<evidence type="ECO:0000256" key="4">
    <source>
        <dbReference type="ARBA" id="ARBA00022692"/>
    </source>
</evidence>
<evidence type="ECO:0000256" key="2">
    <source>
        <dbReference type="ARBA" id="ARBA00005887"/>
    </source>
</evidence>
<feature type="transmembrane region" description="Helical" evidence="8">
    <location>
        <begin position="428"/>
        <end position="447"/>
    </location>
</feature>
<name>A0A501XML7_9SPHN</name>
<feature type="transmembrane region" description="Helical" evidence="8">
    <location>
        <begin position="232"/>
        <end position="253"/>
    </location>
</feature>
<gene>
    <name evidence="11" type="ORF">FJQ54_07885</name>
</gene>
<protein>
    <recommendedName>
        <fullName evidence="8">Ammonium transporter</fullName>
    </recommendedName>
</protein>
<dbReference type="NCBIfam" id="TIGR00836">
    <property type="entry name" value="amt"/>
    <property type="match status" value="1"/>
</dbReference>
<dbReference type="InterPro" id="IPR002229">
    <property type="entry name" value="RhesusRHD"/>
</dbReference>
<feature type="transmembrane region" description="Helical" evidence="8">
    <location>
        <begin position="329"/>
        <end position="347"/>
    </location>
</feature>
<keyword evidence="3 8" id="KW-0813">Transport</keyword>
<dbReference type="PANTHER" id="PTHR43029">
    <property type="entry name" value="AMMONIUM TRANSPORTER MEP2"/>
    <property type="match status" value="1"/>
</dbReference>
<dbReference type="Pfam" id="PF00909">
    <property type="entry name" value="Ammonium_transp"/>
    <property type="match status" value="1"/>
</dbReference>
<feature type="transmembrane region" description="Helical" evidence="8">
    <location>
        <begin position="162"/>
        <end position="184"/>
    </location>
</feature>
<keyword evidence="7 8" id="KW-0924">Ammonia transport</keyword>
<evidence type="ECO:0000256" key="5">
    <source>
        <dbReference type="ARBA" id="ARBA00022989"/>
    </source>
</evidence>
<dbReference type="EMBL" id="VFSU01000021">
    <property type="protein sequence ID" value="TPE61806.1"/>
    <property type="molecule type" value="Genomic_DNA"/>
</dbReference>
<dbReference type="Proteomes" id="UP000319897">
    <property type="component" value="Unassembled WGS sequence"/>
</dbReference>
<evidence type="ECO:0000256" key="9">
    <source>
        <dbReference type="SAM" id="SignalP"/>
    </source>
</evidence>
<evidence type="ECO:0000313" key="11">
    <source>
        <dbReference type="EMBL" id="TPE61806.1"/>
    </source>
</evidence>
<feature type="chain" id="PRO_5021411196" description="Ammonium transporter" evidence="9">
    <location>
        <begin position="29"/>
        <end position="476"/>
    </location>
</feature>
<dbReference type="GO" id="GO:0008519">
    <property type="term" value="F:ammonium channel activity"/>
    <property type="evidence" value="ECO:0007669"/>
    <property type="project" value="InterPro"/>
</dbReference>
<organism evidence="11 12">
    <name type="scientific">Sandaracinobacter neustonicus</name>
    <dbReference type="NCBI Taxonomy" id="1715348"/>
    <lineage>
        <taxon>Bacteria</taxon>
        <taxon>Pseudomonadati</taxon>
        <taxon>Pseudomonadota</taxon>
        <taxon>Alphaproteobacteria</taxon>
        <taxon>Sphingomonadales</taxon>
        <taxon>Sphingosinicellaceae</taxon>
        <taxon>Sandaracinobacter</taxon>
    </lineage>
</organism>
<dbReference type="AlphaFoldDB" id="A0A501XML7"/>
<dbReference type="InterPro" id="IPR018047">
    <property type="entry name" value="Ammonium_transpt_CS"/>
</dbReference>
<keyword evidence="12" id="KW-1185">Reference proteome</keyword>
<feature type="transmembrane region" description="Helical" evidence="8">
    <location>
        <begin position="298"/>
        <end position="317"/>
    </location>
</feature>
<feature type="transmembrane region" description="Helical" evidence="8">
    <location>
        <begin position="102"/>
        <end position="123"/>
    </location>
</feature>
<feature type="transmembrane region" description="Helical" evidence="8">
    <location>
        <begin position="353"/>
        <end position="373"/>
    </location>
</feature>
<evidence type="ECO:0000313" key="12">
    <source>
        <dbReference type="Proteomes" id="UP000319897"/>
    </source>
</evidence>
<comment type="caution">
    <text evidence="11">The sequence shown here is derived from an EMBL/GenBank/DDBJ whole genome shotgun (WGS) entry which is preliminary data.</text>
</comment>
<keyword evidence="9" id="KW-0732">Signal</keyword>
<dbReference type="SUPFAM" id="SSF111352">
    <property type="entry name" value="Ammonium transporter"/>
    <property type="match status" value="1"/>
</dbReference>
<keyword evidence="4 8" id="KW-0812">Transmembrane</keyword>
<dbReference type="GO" id="GO:0005886">
    <property type="term" value="C:plasma membrane"/>
    <property type="evidence" value="ECO:0007669"/>
    <property type="project" value="UniProtKB-SubCell"/>
</dbReference>
<keyword evidence="5 8" id="KW-1133">Transmembrane helix</keyword>
<dbReference type="PANTHER" id="PTHR43029:SF10">
    <property type="entry name" value="AMMONIUM TRANSPORTER MEP2"/>
    <property type="match status" value="1"/>
</dbReference>
<dbReference type="OrthoDB" id="9814202at2"/>
<evidence type="ECO:0000256" key="6">
    <source>
        <dbReference type="ARBA" id="ARBA00023136"/>
    </source>
</evidence>